<dbReference type="CDD" id="cd08512">
    <property type="entry name" value="PBP2_NikA_DppA_OppA_like_7"/>
    <property type="match status" value="1"/>
</dbReference>
<dbReference type="PROSITE" id="PS51257">
    <property type="entry name" value="PROKAR_LIPOPROTEIN"/>
    <property type="match status" value="1"/>
</dbReference>
<evidence type="ECO:0000256" key="5">
    <source>
        <dbReference type="SAM" id="SignalP"/>
    </source>
</evidence>
<dbReference type="InterPro" id="IPR000914">
    <property type="entry name" value="SBP_5_dom"/>
</dbReference>
<evidence type="ECO:0000256" key="2">
    <source>
        <dbReference type="ARBA" id="ARBA00005695"/>
    </source>
</evidence>
<feature type="chain" id="PRO_5045281682" evidence="5">
    <location>
        <begin position="32"/>
        <end position="536"/>
    </location>
</feature>
<evidence type="ECO:0000313" key="7">
    <source>
        <dbReference type="EMBL" id="MBB6577241.1"/>
    </source>
</evidence>
<dbReference type="RefSeq" id="WP_184706794.1">
    <property type="nucleotide sequence ID" value="NZ_JACHKZ010000006.1"/>
</dbReference>
<dbReference type="InterPro" id="IPR006311">
    <property type="entry name" value="TAT_signal"/>
</dbReference>
<reference evidence="7 8" key="1">
    <citation type="submission" date="2020-08" db="EMBL/GenBank/DDBJ databases">
        <title>Functional genomics of gut bacteria from endangered species of beetles.</title>
        <authorList>
            <person name="Carlos-Shanley C."/>
        </authorList>
    </citation>
    <scope>NUCLEOTIDE SEQUENCE [LARGE SCALE GENOMIC DNA]</scope>
    <source>
        <strain evidence="7 8">S00124</strain>
    </source>
</reference>
<gene>
    <name evidence="7" type="ORF">HNP33_001296</name>
</gene>
<comment type="similarity">
    <text evidence="2">Belongs to the bacterial solute-binding protein 5 family.</text>
</comment>
<dbReference type="InterPro" id="IPR039424">
    <property type="entry name" value="SBP_5"/>
</dbReference>
<dbReference type="EMBL" id="JACHKZ010000006">
    <property type="protein sequence ID" value="MBB6577241.1"/>
    <property type="molecule type" value="Genomic_DNA"/>
</dbReference>
<dbReference type="PANTHER" id="PTHR30290:SF10">
    <property type="entry name" value="PERIPLASMIC OLIGOPEPTIDE-BINDING PROTEIN-RELATED"/>
    <property type="match status" value="1"/>
</dbReference>
<evidence type="ECO:0000256" key="1">
    <source>
        <dbReference type="ARBA" id="ARBA00004196"/>
    </source>
</evidence>
<dbReference type="Gene3D" id="3.90.76.10">
    <property type="entry name" value="Dipeptide-binding Protein, Domain 1"/>
    <property type="match status" value="1"/>
</dbReference>
<keyword evidence="3" id="KW-0813">Transport</keyword>
<dbReference type="Pfam" id="PF00496">
    <property type="entry name" value="SBP_bac_5"/>
    <property type="match status" value="1"/>
</dbReference>
<evidence type="ECO:0000259" key="6">
    <source>
        <dbReference type="Pfam" id="PF00496"/>
    </source>
</evidence>
<dbReference type="PIRSF" id="PIRSF002741">
    <property type="entry name" value="MppA"/>
    <property type="match status" value="1"/>
</dbReference>
<sequence>MQTMIHRQVLAAAAAVACGAAAVGWLPFAQAATPKDMLVMAGTLDEFSTLDPAEVYELVPMEYLANTYDRLIRANLSKPGEFDGDMAESWSVSEDGKTFTFKIRQGQKFHSGNPVTAEDVAWSLQRTPLLGKGAAVVLAGIGLTKDNALQNVKLVGANTVSVTTDRKFAPTFVLSILGSWPASIVDKKLLTEKAQGNDMGNGWLKTNEAGSGIFKLNKWTANQTLTLDRFDSHRSPAAMKRVVLRHVPEASGRRLLLEKGDVDIARELSPDDMVALEKTGKVKLQPVPQAVVYYMGMNQKNPNLAKPEVREAMRYAVDYDGIQKNIVKSLYNVHQTFLPPNMLGAWKNNPYKQDVAKAKALLAKAGLPDGFAVTMEVRNTYPYNEVAQAVQADLAKVGIKLTLNIADNKQTLAKYRARTHDIYMGEWSADYLDPHSNAQGFAWNPDNSDASPYKMLSWRNAWDIPDFTKRTDEALAEQDTAKRAALYQAMQKDFQPVSPYVVMFNKVSQVAMQSNVKDFTVGPIYDLVQYRSVKKN</sequence>
<accession>A0ABR6RDN1</accession>
<dbReference type="PANTHER" id="PTHR30290">
    <property type="entry name" value="PERIPLASMIC BINDING COMPONENT OF ABC TRANSPORTER"/>
    <property type="match status" value="1"/>
</dbReference>
<dbReference type="Gene3D" id="3.40.190.10">
    <property type="entry name" value="Periplasmic binding protein-like II"/>
    <property type="match status" value="1"/>
</dbReference>
<evidence type="ECO:0000256" key="4">
    <source>
        <dbReference type="ARBA" id="ARBA00022729"/>
    </source>
</evidence>
<evidence type="ECO:0000313" key="8">
    <source>
        <dbReference type="Proteomes" id="UP000562492"/>
    </source>
</evidence>
<dbReference type="InterPro" id="IPR030678">
    <property type="entry name" value="Peptide/Ni-bd"/>
</dbReference>
<evidence type="ECO:0000256" key="3">
    <source>
        <dbReference type="ARBA" id="ARBA00022448"/>
    </source>
</evidence>
<comment type="caution">
    <text evidence="7">The sequence shown here is derived from an EMBL/GenBank/DDBJ whole genome shotgun (WGS) entry which is preliminary data.</text>
</comment>
<name>A0ABR6RDN1_9BURK</name>
<keyword evidence="8" id="KW-1185">Reference proteome</keyword>
<dbReference type="SUPFAM" id="SSF53850">
    <property type="entry name" value="Periplasmic binding protein-like II"/>
    <property type="match status" value="1"/>
</dbReference>
<dbReference type="Proteomes" id="UP000562492">
    <property type="component" value="Unassembled WGS sequence"/>
</dbReference>
<dbReference type="PROSITE" id="PS51318">
    <property type="entry name" value="TAT"/>
    <property type="match status" value="1"/>
</dbReference>
<keyword evidence="4 5" id="KW-0732">Signal</keyword>
<organism evidence="7 8">
    <name type="scientific">Comamonas odontotermitis</name>
    <dbReference type="NCBI Taxonomy" id="379895"/>
    <lineage>
        <taxon>Bacteria</taxon>
        <taxon>Pseudomonadati</taxon>
        <taxon>Pseudomonadota</taxon>
        <taxon>Betaproteobacteria</taxon>
        <taxon>Burkholderiales</taxon>
        <taxon>Comamonadaceae</taxon>
        <taxon>Comamonas</taxon>
    </lineage>
</organism>
<protein>
    <submittedName>
        <fullName evidence="7">Peptide/nickel transport system substrate-binding protein</fullName>
    </submittedName>
</protein>
<feature type="domain" description="Solute-binding protein family 5" evidence="6">
    <location>
        <begin position="83"/>
        <end position="441"/>
    </location>
</feature>
<proteinExistence type="inferred from homology"/>
<feature type="signal peptide" evidence="5">
    <location>
        <begin position="1"/>
        <end position="31"/>
    </location>
</feature>
<comment type="subcellular location">
    <subcellularLocation>
        <location evidence="1">Cell envelope</location>
    </subcellularLocation>
</comment>
<dbReference type="Gene3D" id="3.10.105.10">
    <property type="entry name" value="Dipeptide-binding Protein, Domain 3"/>
    <property type="match status" value="1"/>
</dbReference>